<dbReference type="OMA" id="YLKPMKP"/>
<dbReference type="GO" id="GO:0008033">
    <property type="term" value="P:tRNA processing"/>
    <property type="evidence" value="ECO:0007669"/>
    <property type="project" value="UniProtKB-KW"/>
</dbReference>
<keyword evidence="4" id="KW-0819">tRNA processing</keyword>
<evidence type="ECO:0000256" key="1">
    <source>
        <dbReference type="ARBA" id="ARBA00012386"/>
    </source>
</evidence>
<proteinExistence type="inferred from homology"/>
<comment type="similarity">
    <text evidence="5">Belongs to the TDD superfamily. DTWD2 family.</text>
</comment>
<evidence type="ECO:0000256" key="5">
    <source>
        <dbReference type="ARBA" id="ARBA00034489"/>
    </source>
</evidence>
<dbReference type="STRING" id="88036.D8SE72"/>
<reference evidence="8 9" key="1">
    <citation type="journal article" date="2011" name="Science">
        <title>The Selaginella genome identifies genetic changes associated with the evolution of vascular plants.</title>
        <authorList>
            <person name="Banks J.A."/>
            <person name="Nishiyama T."/>
            <person name="Hasebe M."/>
            <person name="Bowman J.L."/>
            <person name="Gribskov M."/>
            <person name="dePamphilis C."/>
            <person name="Albert V.A."/>
            <person name="Aono N."/>
            <person name="Aoyama T."/>
            <person name="Ambrose B.A."/>
            <person name="Ashton N.W."/>
            <person name="Axtell M.J."/>
            <person name="Barker E."/>
            <person name="Barker M.S."/>
            <person name="Bennetzen J.L."/>
            <person name="Bonawitz N.D."/>
            <person name="Chapple C."/>
            <person name="Cheng C."/>
            <person name="Correa L.G."/>
            <person name="Dacre M."/>
            <person name="DeBarry J."/>
            <person name="Dreyer I."/>
            <person name="Elias M."/>
            <person name="Engstrom E.M."/>
            <person name="Estelle M."/>
            <person name="Feng L."/>
            <person name="Finet C."/>
            <person name="Floyd S.K."/>
            <person name="Frommer W.B."/>
            <person name="Fujita T."/>
            <person name="Gramzow L."/>
            <person name="Gutensohn M."/>
            <person name="Harholt J."/>
            <person name="Hattori M."/>
            <person name="Heyl A."/>
            <person name="Hirai T."/>
            <person name="Hiwatashi Y."/>
            <person name="Ishikawa M."/>
            <person name="Iwata M."/>
            <person name="Karol K.G."/>
            <person name="Koehler B."/>
            <person name="Kolukisaoglu U."/>
            <person name="Kubo M."/>
            <person name="Kurata T."/>
            <person name="Lalonde S."/>
            <person name="Li K."/>
            <person name="Li Y."/>
            <person name="Litt A."/>
            <person name="Lyons E."/>
            <person name="Manning G."/>
            <person name="Maruyama T."/>
            <person name="Michael T.P."/>
            <person name="Mikami K."/>
            <person name="Miyazaki S."/>
            <person name="Morinaga S."/>
            <person name="Murata T."/>
            <person name="Mueller-Roeber B."/>
            <person name="Nelson D.R."/>
            <person name="Obara M."/>
            <person name="Oguri Y."/>
            <person name="Olmstead R.G."/>
            <person name="Onodera N."/>
            <person name="Petersen B.L."/>
            <person name="Pils B."/>
            <person name="Prigge M."/>
            <person name="Rensing S.A."/>
            <person name="Riano-Pachon D.M."/>
            <person name="Roberts A.W."/>
            <person name="Sato Y."/>
            <person name="Scheller H.V."/>
            <person name="Schulz B."/>
            <person name="Schulz C."/>
            <person name="Shakirov E.V."/>
            <person name="Shibagaki N."/>
            <person name="Shinohara N."/>
            <person name="Shippen D.E."/>
            <person name="Soerensen I."/>
            <person name="Sotooka R."/>
            <person name="Sugimoto N."/>
            <person name="Sugita M."/>
            <person name="Sumikawa N."/>
            <person name="Tanurdzic M."/>
            <person name="Theissen G."/>
            <person name="Ulvskov P."/>
            <person name="Wakazuki S."/>
            <person name="Weng J.K."/>
            <person name="Willats W.W."/>
            <person name="Wipf D."/>
            <person name="Wolf P.G."/>
            <person name="Yang L."/>
            <person name="Zimmer A.D."/>
            <person name="Zhu Q."/>
            <person name="Mitros T."/>
            <person name="Hellsten U."/>
            <person name="Loque D."/>
            <person name="Otillar R."/>
            <person name="Salamov A."/>
            <person name="Schmutz J."/>
            <person name="Shapiro H."/>
            <person name="Lindquist E."/>
            <person name="Lucas S."/>
            <person name="Rokhsar D."/>
            <person name="Grigoriev I.V."/>
        </authorList>
    </citation>
    <scope>NUCLEOTIDE SEQUENCE [LARGE SCALE GENOMIC DNA]</scope>
</reference>
<dbReference type="EC" id="2.5.1.25" evidence="1"/>
<feature type="domain" description="DTW" evidence="7">
    <location>
        <begin position="2"/>
        <end position="201"/>
    </location>
</feature>
<dbReference type="InParanoid" id="D8SE72"/>
<accession>D8SE72</accession>
<dbReference type="PANTHER" id="PTHR21392">
    <property type="entry name" value="TRNA-URIDINE AMINOCARBOXYPROPYLTRANSFERASE 2"/>
    <property type="match status" value="1"/>
</dbReference>
<dbReference type="eggNOG" id="KOG4382">
    <property type="taxonomic scope" value="Eukaryota"/>
</dbReference>
<dbReference type="HOGENOM" id="CLU_066458_0_0_1"/>
<dbReference type="KEGG" id="smo:SELMODRAFT_421162"/>
<comment type="catalytic activity">
    <reaction evidence="6">
        <text>a uridine in tRNA + S-adenosyl-L-methionine = a 3-[(3S)-3-amino-3-carboxypropyl]uridine in tRNA + S-methyl-5'-thioadenosine + H(+)</text>
        <dbReference type="Rhea" id="RHEA:62432"/>
        <dbReference type="Rhea" id="RHEA-COMP:13339"/>
        <dbReference type="Rhea" id="RHEA-COMP:16092"/>
        <dbReference type="ChEBI" id="CHEBI:15378"/>
        <dbReference type="ChEBI" id="CHEBI:17509"/>
        <dbReference type="ChEBI" id="CHEBI:59789"/>
        <dbReference type="ChEBI" id="CHEBI:65315"/>
        <dbReference type="ChEBI" id="CHEBI:82930"/>
        <dbReference type="EC" id="2.5.1.25"/>
    </reaction>
</comment>
<dbReference type="AlphaFoldDB" id="D8SE72"/>
<dbReference type="SMART" id="SM01144">
    <property type="entry name" value="DTW"/>
    <property type="match status" value="1"/>
</dbReference>
<evidence type="ECO:0000313" key="9">
    <source>
        <dbReference type="Proteomes" id="UP000001514"/>
    </source>
</evidence>
<dbReference type="InterPro" id="IPR039262">
    <property type="entry name" value="DTWD2/TAPT"/>
</dbReference>
<dbReference type="EMBL" id="GL377615">
    <property type="protein sequence ID" value="EFJ17158.1"/>
    <property type="molecule type" value="Genomic_DNA"/>
</dbReference>
<keyword evidence="2" id="KW-0808">Transferase</keyword>
<dbReference type="InterPro" id="IPR005636">
    <property type="entry name" value="DTW"/>
</dbReference>
<evidence type="ECO:0000259" key="7">
    <source>
        <dbReference type="SMART" id="SM01144"/>
    </source>
</evidence>
<protein>
    <recommendedName>
        <fullName evidence="1">tRNA-uridine aminocarboxypropyltransferase</fullName>
        <ecNumber evidence="1">2.5.1.25</ecNumber>
    </recommendedName>
</protein>
<evidence type="ECO:0000256" key="4">
    <source>
        <dbReference type="ARBA" id="ARBA00022694"/>
    </source>
</evidence>
<evidence type="ECO:0000256" key="6">
    <source>
        <dbReference type="ARBA" id="ARBA00048718"/>
    </source>
</evidence>
<dbReference type="PANTHER" id="PTHR21392:SF0">
    <property type="entry name" value="TRNA-URIDINE AMINOCARBOXYPROPYLTRANSFERASE 2"/>
    <property type="match status" value="1"/>
</dbReference>
<evidence type="ECO:0000256" key="3">
    <source>
        <dbReference type="ARBA" id="ARBA00022691"/>
    </source>
</evidence>
<organism evidence="9">
    <name type="scientific">Selaginella moellendorffii</name>
    <name type="common">Spikemoss</name>
    <dbReference type="NCBI Taxonomy" id="88036"/>
    <lineage>
        <taxon>Eukaryota</taxon>
        <taxon>Viridiplantae</taxon>
        <taxon>Streptophyta</taxon>
        <taxon>Embryophyta</taxon>
        <taxon>Tracheophyta</taxon>
        <taxon>Lycopodiopsida</taxon>
        <taxon>Selaginellales</taxon>
        <taxon>Selaginellaceae</taxon>
        <taxon>Selaginella</taxon>
    </lineage>
</organism>
<keyword evidence="3" id="KW-0949">S-adenosyl-L-methionine</keyword>
<dbReference type="Pfam" id="PF03942">
    <property type="entry name" value="DTW"/>
    <property type="match status" value="1"/>
</dbReference>
<dbReference type="FunCoup" id="D8SE72">
    <property type="interactions" value="2100"/>
</dbReference>
<name>D8SE72_SELML</name>
<dbReference type="GO" id="GO:0016432">
    <property type="term" value="F:tRNA-uridine aminocarboxypropyltransferase activity"/>
    <property type="evidence" value="ECO:0007669"/>
    <property type="project" value="UniProtKB-EC"/>
</dbReference>
<evidence type="ECO:0000313" key="8">
    <source>
        <dbReference type="EMBL" id="EFJ17158.1"/>
    </source>
</evidence>
<sequence>MPKERIQTRRTSVIVLQHPLETRQKLATVPILAKCLHPDSCEVIVGRRLRKGCSAQLDRLLGSPGSPALQPVLLLFPTPDATEISSWARIGDGAAGAERIVLLIVDATWQHAKEMVSASMEFLRGFAIPVCLPFDKRKEGLGMGGNSDLILKKEPYHGCMSSMEAVARALGVLEGENGGEIERALLSVLHRMVSLQISHLPQCLSAGMMHVYGQDDLKSLVCFKKN</sequence>
<keyword evidence="9" id="KW-1185">Reference proteome</keyword>
<dbReference type="Proteomes" id="UP000001514">
    <property type="component" value="Unassembled WGS sequence"/>
</dbReference>
<dbReference type="Gramene" id="EFJ17158">
    <property type="protein sequence ID" value="EFJ17158"/>
    <property type="gene ID" value="SELMODRAFT_421162"/>
</dbReference>
<gene>
    <name evidence="8" type="ORF">SELMODRAFT_421162</name>
</gene>
<evidence type="ECO:0000256" key="2">
    <source>
        <dbReference type="ARBA" id="ARBA00022679"/>
    </source>
</evidence>